<feature type="signal peptide" evidence="1">
    <location>
        <begin position="1"/>
        <end position="24"/>
    </location>
</feature>
<dbReference type="Pfam" id="PF13728">
    <property type="entry name" value="TraF"/>
    <property type="match status" value="1"/>
</dbReference>
<dbReference type="InterPro" id="IPR014110">
    <property type="entry name" value="TraF"/>
</dbReference>
<comment type="caution">
    <text evidence="2">The sequence shown here is derived from an EMBL/GenBank/DDBJ whole genome shotgun (WGS) entry which is preliminary data.</text>
</comment>
<dbReference type="RefSeq" id="WP_125915661.1">
    <property type="nucleotide sequence ID" value="NZ_RWHU01000012.1"/>
</dbReference>
<sequence length="252" mass="28301">MNKRTLISIALGLTAVMPALSVSAKDAGWQWYNESHRVPEDEKASVTPPPQAAPDIMEKLATLQQATKRAMYEAILYPGVENFVRYFRLQNYWTQQAGLFSMSAKKAMLVHPELDYNLQHSHYNGTVRNQLAADFADQRRAIETLAQHYGVMFFYRGQDPIDGQLAQVINNFRETYRLSVIPVSVDGIVNPLLPDTRMDGGQAERLGIRNFPALMLADPKSGTVKPVAYGFISQDDLAKQFLNVSTDFAPNF</sequence>
<evidence type="ECO:0000313" key="2">
    <source>
        <dbReference type="EMBL" id="RSK63178.1"/>
    </source>
</evidence>
<reference evidence="2 3" key="1">
    <citation type="submission" date="2018-12" db="EMBL/GenBank/DDBJ databases">
        <title>The Genome Submission of two Enterobacter spp. strains.</title>
        <authorList>
            <person name="Wu W."/>
            <person name="Wei L."/>
            <person name="Feng Y."/>
            <person name="Zong Z."/>
        </authorList>
    </citation>
    <scope>NUCLEOTIDE SEQUENCE [LARGE SCALE GENOMIC DNA]</scope>
    <source>
        <strain evidence="2 3">WCHEHu045002</strain>
    </source>
</reference>
<dbReference type="EMBL" id="RWHU01000012">
    <property type="protein sequence ID" value="RSK63178.1"/>
    <property type="molecule type" value="Genomic_DNA"/>
</dbReference>
<gene>
    <name evidence="2" type="primary">traF</name>
    <name evidence="2" type="ORF">EJE24_22810</name>
</gene>
<dbReference type="InterPro" id="IPR039555">
    <property type="entry name" value="TraF/TrbB"/>
</dbReference>
<accession>A0A3R9PRW3</accession>
<evidence type="ECO:0000256" key="1">
    <source>
        <dbReference type="SAM" id="SignalP"/>
    </source>
</evidence>
<feature type="chain" id="PRO_5018739478" evidence="1">
    <location>
        <begin position="25"/>
        <end position="252"/>
    </location>
</feature>
<dbReference type="NCBIfam" id="NF010257">
    <property type="entry name" value="PRK13703.1"/>
    <property type="match status" value="1"/>
</dbReference>
<protein>
    <submittedName>
        <fullName evidence="2">Type-F conjugative transfer system pilin assembly protein TraF</fullName>
    </submittedName>
</protein>
<dbReference type="AlphaFoldDB" id="A0A3R9PRW3"/>
<proteinExistence type="predicted"/>
<dbReference type="Proteomes" id="UP000276389">
    <property type="component" value="Unassembled WGS sequence"/>
</dbReference>
<evidence type="ECO:0000313" key="3">
    <source>
        <dbReference type="Proteomes" id="UP000276389"/>
    </source>
</evidence>
<name>A0A3R9PRW3_9ENTR</name>
<keyword evidence="1" id="KW-0732">Signal</keyword>
<organism evidence="2 3">
    <name type="scientific">Enterobacter huaxiensis</name>
    <dbReference type="NCBI Taxonomy" id="2494702"/>
    <lineage>
        <taxon>Bacteria</taxon>
        <taxon>Pseudomonadati</taxon>
        <taxon>Pseudomonadota</taxon>
        <taxon>Gammaproteobacteria</taxon>
        <taxon>Enterobacterales</taxon>
        <taxon>Enterobacteriaceae</taxon>
        <taxon>Enterobacter</taxon>
    </lineage>
</organism>
<dbReference type="NCBIfam" id="TIGR02739">
    <property type="entry name" value="TraF"/>
    <property type="match status" value="1"/>
</dbReference>